<evidence type="ECO:0000256" key="9">
    <source>
        <dbReference type="ARBA" id="ARBA00023136"/>
    </source>
</evidence>
<dbReference type="InterPro" id="IPR005503">
    <property type="entry name" value="FliL"/>
</dbReference>
<evidence type="ECO:0000256" key="6">
    <source>
        <dbReference type="ARBA" id="ARBA00022692"/>
    </source>
</evidence>
<dbReference type="NCBIfam" id="NF005826">
    <property type="entry name" value="PRK07718.1"/>
    <property type="match status" value="1"/>
</dbReference>
<gene>
    <name evidence="11" type="primary">fliL</name>
    <name evidence="11" type="ORF">MACH08_17870</name>
</gene>
<dbReference type="Pfam" id="PF03748">
    <property type="entry name" value="FliL"/>
    <property type="match status" value="1"/>
</dbReference>
<keyword evidence="9 10" id="KW-0472">Membrane</keyword>
<dbReference type="RefSeq" id="WP_317957967.1">
    <property type="nucleotide sequence ID" value="NZ_BSKO01000001.1"/>
</dbReference>
<evidence type="ECO:0000256" key="7">
    <source>
        <dbReference type="ARBA" id="ARBA00022779"/>
    </source>
</evidence>
<name>A0ABQ5TGL2_9BACI</name>
<keyword evidence="8" id="KW-1133">Transmembrane helix</keyword>
<dbReference type="Proteomes" id="UP001275436">
    <property type="component" value="Unassembled WGS sequence"/>
</dbReference>
<evidence type="ECO:0000256" key="8">
    <source>
        <dbReference type="ARBA" id="ARBA00022989"/>
    </source>
</evidence>
<evidence type="ECO:0000256" key="10">
    <source>
        <dbReference type="RuleBase" id="RU364125"/>
    </source>
</evidence>
<protein>
    <recommendedName>
        <fullName evidence="10">Flagellar protein FliL</fullName>
    </recommendedName>
</protein>
<evidence type="ECO:0000313" key="11">
    <source>
        <dbReference type="EMBL" id="GLO66003.1"/>
    </source>
</evidence>
<evidence type="ECO:0000256" key="2">
    <source>
        <dbReference type="ARBA" id="ARBA00004162"/>
    </source>
</evidence>
<sequence>MSKLMKTMITSLVIILAGAITALVIVINISTPEKVSGEQSIDDMVEYSFESPEVTTDLEDGAFVRVQFQIIADSSDAKKELEKRDFQLKNILIKELAKKNKEDFQAGLGDIEEALKNELNNLMTEGNVTEVYTISKILQ</sequence>
<keyword evidence="11" id="KW-0969">Cilium</keyword>
<comment type="subcellular location">
    <subcellularLocation>
        <location evidence="2">Cell membrane</location>
        <topology evidence="2">Single-pass membrane protein</topology>
    </subcellularLocation>
</comment>
<keyword evidence="7 10" id="KW-0283">Flagellar rotation</keyword>
<organism evidence="11 12">
    <name type="scientific">Oceanobacillus kimchii</name>
    <dbReference type="NCBI Taxonomy" id="746691"/>
    <lineage>
        <taxon>Bacteria</taxon>
        <taxon>Bacillati</taxon>
        <taxon>Bacillota</taxon>
        <taxon>Bacilli</taxon>
        <taxon>Bacillales</taxon>
        <taxon>Bacillaceae</taxon>
        <taxon>Oceanobacillus</taxon>
    </lineage>
</organism>
<comment type="function">
    <text evidence="1 10">Controls the rotational direction of flagella during chemotaxis.</text>
</comment>
<accession>A0ABQ5TGL2</accession>
<evidence type="ECO:0000256" key="3">
    <source>
        <dbReference type="ARBA" id="ARBA00008281"/>
    </source>
</evidence>
<keyword evidence="12" id="KW-1185">Reference proteome</keyword>
<evidence type="ECO:0000256" key="4">
    <source>
        <dbReference type="ARBA" id="ARBA00022475"/>
    </source>
</evidence>
<reference evidence="11 12" key="1">
    <citation type="submission" date="2023-02" db="EMBL/GenBank/DDBJ databases">
        <title>Oceanobacillus kimchii IFOP_LL358 isolated form Alexandrium catenella lab strain.</title>
        <authorList>
            <person name="Gajardo G."/>
            <person name="Ueki S."/>
            <person name="Maruyama F."/>
        </authorList>
    </citation>
    <scope>NUCLEOTIDE SEQUENCE [LARGE SCALE GENOMIC DNA]</scope>
    <source>
        <strain evidence="11 12">IFOP_LL358</strain>
    </source>
</reference>
<proteinExistence type="inferred from homology"/>
<comment type="similarity">
    <text evidence="3 10">Belongs to the FliL family.</text>
</comment>
<keyword evidence="11" id="KW-0282">Flagellum</keyword>
<keyword evidence="11" id="KW-0966">Cell projection</keyword>
<keyword evidence="6" id="KW-0812">Transmembrane</keyword>
<keyword evidence="4 10" id="KW-1003">Cell membrane</keyword>
<evidence type="ECO:0000313" key="12">
    <source>
        <dbReference type="Proteomes" id="UP001275436"/>
    </source>
</evidence>
<evidence type="ECO:0000256" key="1">
    <source>
        <dbReference type="ARBA" id="ARBA00002254"/>
    </source>
</evidence>
<keyword evidence="5 10" id="KW-0145">Chemotaxis</keyword>
<dbReference type="EMBL" id="BSKO01000001">
    <property type="protein sequence ID" value="GLO66003.1"/>
    <property type="molecule type" value="Genomic_DNA"/>
</dbReference>
<evidence type="ECO:0000256" key="5">
    <source>
        <dbReference type="ARBA" id="ARBA00022500"/>
    </source>
</evidence>
<comment type="caution">
    <text evidence="11">The sequence shown here is derived from an EMBL/GenBank/DDBJ whole genome shotgun (WGS) entry which is preliminary data.</text>
</comment>